<protein>
    <recommendedName>
        <fullName evidence="6">Phosphatase PAP2 family protein</fullName>
    </recommendedName>
</protein>
<dbReference type="InterPro" id="IPR036938">
    <property type="entry name" value="PAP2/HPO_sf"/>
</dbReference>
<organism evidence="4 5">
    <name type="scientific">Rhodoferax lacus</name>
    <dbReference type="NCBI Taxonomy" id="2184758"/>
    <lineage>
        <taxon>Bacteria</taxon>
        <taxon>Pseudomonadati</taxon>
        <taxon>Pseudomonadota</taxon>
        <taxon>Betaproteobacteria</taxon>
        <taxon>Burkholderiales</taxon>
        <taxon>Comamonadaceae</taxon>
        <taxon>Rhodoferax</taxon>
    </lineage>
</organism>
<evidence type="ECO:0000259" key="3">
    <source>
        <dbReference type="Pfam" id="PF06251"/>
    </source>
</evidence>
<dbReference type="InterPro" id="IPR000326">
    <property type="entry name" value="PAP2/HPO"/>
</dbReference>
<dbReference type="SUPFAM" id="SSF48317">
    <property type="entry name" value="Acid phosphatase/Vanadium-dependent haloperoxidase"/>
    <property type="match status" value="1"/>
</dbReference>
<dbReference type="Gene3D" id="1.20.144.10">
    <property type="entry name" value="Phosphatidic acid phosphatase type 2/haloperoxidase"/>
    <property type="match status" value="1"/>
</dbReference>
<feature type="region of interest" description="Disordered" evidence="1">
    <location>
        <begin position="630"/>
        <end position="656"/>
    </location>
</feature>
<dbReference type="InterPro" id="IPR010344">
    <property type="entry name" value="YbjH"/>
</dbReference>
<evidence type="ECO:0000259" key="2">
    <source>
        <dbReference type="Pfam" id="PF01569"/>
    </source>
</evidence>
<evidence type="ECO:0000313" key="4">
    <source>
        <dbReference type="EMBL" id="RFO95128.1"/>
    </source>
</evidence>
<gene>
    <name evidence="4" type="ORF">DIC66_20075</name>
</gene>
<proteinExistence type="predicted"/>
<dbReference type="Pfam" id="PF06251">
    <property type="entry name" value="Caps_syn_GfcC_C"/>
    <property type="match status" value="1"/>
</dbReference>
<dbReference type="Gene3D" id="3.10.560.10">
    <property type="entry name" value="Outer membrane lipoprotein wza domain like"/>
    <property type="match status" value="1"/>
</dbReference>
<dbReference type="Pfam" id="PF01569">
    <property type="entry name" value="PAP2"/>
    <property type="match status" value="1"/>
</dbReference>
<dbReference type="EMBL" id="QFZK01000022">
    <property type="protein sequence ID" value="RFO95128.1"/>
    <property type="molecule type" value="Genomic_DNA"/>
</dbReference>
<dbReference type="Proteomes" id="UP000260665">
    <property type="component" value="Unassembled WGS sequence"/>
</dbReference>
<dbReference type="AlphaFoldDB" id="A0A3E1R6Y0"/>
<dbReference type="InterPro" id="IPR010425">
    <property type="entry name" value="Caps_synth_GfcC-like_C"/>
</dbReference>
<evidence type="ECO:0000313" key="5">
    <source>
        <dbReference type="Proteomes" id="UP000260665"/>
    </source>
</evidence>
<accession>A0A3E1R6Y0</accession>
<comment type="caution">
    <text evidence="4">The sequence shown here is derived from an EMBL/GenBank/DDBJ whole genome shotgun (WGS) entry which is preliminary data.</text>
</comment>
<dbReference type="Pfam" id="PF06082">
    <property type="entry name" value="YjbH"/>
    <property type="match status" value="1"/>
</dbReference>
<feature type="domain" description="Phosphatidic acid phosphatase type 2/haloperoxidase" evidence="2">
    <location>
        <begin position="1049"/>
        <end position="1144"/>
    </location>
</feature>
<evidence type="ECO:0000256" key="1">
    <source>
        <dbReference type="SAM" id="MobiDB-lite"/>
    </source>
</evidence>
<evidence type="ECO:0008006" key="6">
    <source>
        <dbReference type="Google" id="ProtNLM"/>
    </source>
</evidence>
<keyword evidence="5" id="KW-1185">Reference proteome</keyword>
<feature type="compositionally biased region" description="Polar residues" evidence="1">
    <location>
        <begin position="640"/>
        <end position="655"/>
    </location>
</feature>
<feature type="domain" description="Capsule biosynthesis GfcC-like C-terminal" evidence="3">
    <location>
        <begin position="171"/>
        <end position="222"/>
    </location>
</feature>
<reference evidence="4 5" key="1">
    <citation type="submission" date="2018-05" db="EMBL/GenBank/DDBJ databases">
        <title>Rhodoferax soyangensis sp.nov., isolated from an oligotrophic freshwater lake.</title>
        <authorList>
            <person name="Park M."/>
        </authorList>
    </citation>
    <scope>NUCLEOTIDE SEQUENCE [LARGE SCALE GENOMIC DNA]</scope>
    <source>
        <strain evidence="4 5">IMCC26218</strain>
    </source>
</reference>
<name>A0A3E1R6Y0_9BURK</name>
<sequence>MPGCGLLPGVAALARAGGCSMRRGLRAIWLCCALWCGAAMAGERLSDWLLRNAYGDADMTALQWRVPSERAAQQHLQQAVLSGLPDGSLRALVQALPVTGRLSVAIPDARWLQSKPAQDPVLGANDTVLVLPRPLYVTVLTDSGMPCLVAHSVAAMAADYLQACGGAGDATAPDTVWIVQPDGRVLRFGAAVWNAQRQLPPAPGAWVWAPARGAGLSKATQDNLARFLATQAPGEGLWPTLPTLPAPLPQSLLPRLRDLPLSASDWGEVGLLQTPTARMAPEGDVRFQLSKASPYTRGTVMFQPMDRLEGGFRYTDIANRLYGADIAGTQSYKDKSIDIKVQLNDESAYMPQFAVGARDLGGTGLFSAEYVVANKRWGNWDASLGLGWGYMGARGNVGNPLAVLGASFNDRPVVTDTNGGNANFQSMFHGPTALFGGVQWHAPGDAWLLKLEFEGNNYSQEPLGNALPASSPLNVGAVYRYSPHVDFTVGFERGNQWMFGLTLHDALNTLATPKVLDAPLGLRPVGAARPVGIWDQDHTAQRIERHTGWQVQGLEQGATDITLTADTGQVAYLQERLERAAAILHDEAPAGIQQFKLQLQEHGLAGATVEVDRSEWQLQKQQAVPPSLKLPTQRVFPGTPQATSARNTQEASDSLSADWGPSYSQILGGPDSFLLYRLGVNGTLEKRFGNGTWLTAEADARLLDNYANFVYDAPSNLPRVRTYQREYATTSRLTVPLLQLTHVQDMGAGHYGSVYGGLLEPMYAGVGAEWLYRPWQGRLAFGVDVNHVQQRSFAQDLGLRDYAADTGHATLYWDTGWNDLQLKLSAGKYLAGDTGVTVDLKRTYSNGVSVGAWATKTNVSADQFGEGSFDKGLYVTVPFDALLPRSSEGTANIVWAPLTRDGGARLDRRFTLFDLTRQRSRQAFGFQASRVDTPQTAEDRSYVLAQPTEGVFSRLATSGNYLGTRLADVPQSSWWLLGGALLLSSQLDQPADDWAQSHQQGALHDAAQLGNNLPAAVAVWSAAMLTGVGGEGAQQTAFTSLQAGAYALGASALLRYTVGRARPNEEMGAHSFSGFNAQAWQSGFPSNHVAVAMAMVTPYAKLHDSPWLYALPALAAWGRLESRNHWFSDTVAGALVGYAVGSLLAEERTDSRGARIYVTPQSVTSVWSF</sequence>